<comment type="subcellular location">
    <subcellularLocation>
        <location evidence="1">Cytoplasm</location>
    </subcellularLocation>
</comment>
<keyword evidence="7" id="KW-0418">Kinase</keyword>
<feature type="domain" description="PTS EIIB type-4" evidence="8">
    <location>
        <begin position="1"/>
        <end position="158"/>
    </location>
</feature>
<evidence type="ECO:0000259" key="8">
    <source>
        <dbReference type="PROSITE" id="PS51101"/>
    </source>
</evidence>
<dbReference type="PROSITE" id="PS51101">
    <property type="entry name" value="PTS_EIIB_TYPE_4"/>
    <property type="match status" value="1"/>
</dbReference>
<keyword evidence="2" id="KW-0813">Transport</keyword>
<dbReference type="GO" id="GO:0008982">
    <property type="term" value="F:protein-N(PI)-phosphohistidine-sugar phosphotransferase activity"/>
    <property type="evidence" value="ECO:0007669"/>
    <property type="project" value="InterPro"/>
</dbReference>
<organism evidence="9 10">
    <name type="scientific">Candidatus Olsenella pullistercoris</name>
    <dbReference type="NCBI Taxonomy" id="2838712"/>
    <lineage>
        <taxon>Bacteria</taxon>
        <taxon>Bacillati</taxon>
        <taxon>Actinomycetota</taxon>
        <taxon>Coriobacteriia</taxon>
        <taxon>Coriobacteriales</taxon>
        <taxon>Atopobiaceae</taxon>
        <taxon>Olsenella</taxon>
    </lineage>
</organism>
<reference evidence="9" key="2">
    <citation type="submission" date="2021-04" db="EMBL/GenBank/DDBJ databases">
        <authorList>
            <person name="Gilroy R."/>
        </authorList>
    </citation>
    <scope>NUCLEOTIDE SEQUENCE</scope>
    <source>
        <strain evidence="9">ChiHjej12B11-14209</strain>
    </source>
</reference>
<keyword evidence="3" id="KW-0963">Cytoplasm</keyword>
<proteinExistence type="predicted"/>
<evidence type="ECO:0000313" key="9">
    <source>
        <dbReference type="EMBL" id="HIZ46750.1"/>
    </source>
</evidence>
<dbReference type="GO" id="GO:0005737">
    <property type="term" value="C:cytoplasm"/>
    <property type="evidence" value="ECO:0007669"/>
    <property type="project" value="UniProtKB-SubCell"/>
</dbReference>
<dbReference type="InterPro" id="IPR036667">
    <property type="entry name" value="PTS_IIB_sorbose-sp_sf"/>
</dbReference>
<dbReference type="Pfam" id="PF03830">
    <property type="entry name" value="PTSIIB_sorb"/>
    <property type="match status" value="1"/>
</dbReference>
<evidence type="ECO:0000256" key="7">
    <source>
        <dbReference type="ARBA" id="ARBA00022777"/>
    </source>
</evidence>
<dbReference type="EMBL" id="DXBM01000059">
    <property type="protein sequence ID" value="HIZ46750.1"/>
    <property type="molecule type" value="Genomic_DNA"/>
</dbReference>
<dbReference type="InterPro" id="IPR004720">
    <property type="entry name" value="PTS_IIB_sorbose-sp"/>
</dbReference>
<evidence type="ECO:0000313" key="10">
    <source>
        <dbReference type="Proteomes" id="UP000824062"/>
    </source>
</evidence>
<keyword evidence="5" id="KW-0808">Transferase</keyword>
<evidence type="ECO:0000256" key="2">
    <source>
        <dbReference type="ARBA" id="ARBA00022448"/>
    </source>
</evidence>
<name>A0A9D2F0L3_9ACTN</name>
<dbReference type="GO" id="GO:0009401">
    <property type="term" value="P:phosphoenolpyruvate-dependent sugar phosphotransferase system"/>
    <property type="evidence" value="ECO:0007669"/>
    <property type="project" value="UniProtKB-KW"/>
</dbReference>
<comment type="caution">
    <text evidence="9">The sequence shown here is derived from an EMBL/GenBank/DDBJ whole genome shotgun (WGS) entry which is preliminary data.</text>
</comment>
<evidence type="ECO:0000256" key="4">
    <source>
        <dbReference type="ARBA" id="ARBA00022597"/>
    </source>
</evidence>
<dbReference type="Gene3D" id="3.40.35.10">
    <property type="entry name" value="Phosphotransferase system, sorbose subfamily IIB component"/>
    <property type="match status" value="1"/>
</dbReference>
<dbReference type="GO" id="GO:0016301">
    <property type="term" value="F:kinase activity"/>
    <property type="evidence" value="ECO:0007669"/>
    <property type="project" value="UniProtKB-KW"/>
</dbReference>
<evidence type="ECO:0000256" key="1">
    <source>
        <dbReference type="ARBA" id="ARBA00004496"/>
    </source>
</evidence>
<evidence type="ECO:0000256" key="5">
    <source>
        <dbReference type="ARBA" id="ARBA00022679"/>
    </source>
</evidence>
<evidence type="ECO:0000256" key="3">
    <source>
        <dbReference type="ARBA" id="ARBA00022490"/>
    </source>
</evidence>
<dbReference type="SUPFAM" id="SSF52728">
    <property type="entry name" value="PTS IIb component"/>
    <property type="match status" value="1"/>
</dbReference>
<reference evidence="9" key="1">
    <citation type="journal article" date="2021" name="PeerJ">
        <title>Extensive microbial diversity within the chicken gut microbiome revealed by metagenomics and culture.</title>
        <authorList>
            <person name="Gilroy R."/>
            <person name="Ravi A."/>
            <person name="Getino M."/>
            <person name="Pursley I."/>
            <person name="Horton D.L."/>
            <person name="Alikhan N.F."/>
            <person name="Baker D."/>
            <person name="Gharbi K."/>
            <person name="Hall N."/>
            <person name="Watson M."/>
            <person name="Adriaenssens E.M."/>
            <person name="Foster-Nyarko E."/>
            <person name="Jarju S."/>
            <person name="Secka A."/>
            <person name="Antonio M."/>
            <person name="Oren A."/>
            <person name="Chaudhuri R.R."/>
            <person name="La Ragione R."/>
            <person name="Hildebrand F."/>
            <person name="Pallen M.J."/>
        </authorList>
    </citation>
    <scope>NUCLEOTIDE SEQUENCE</scope>
    <source>
        <strain evidence="9">ChiHjej12B11-14209</strain>
    </source>
</reference>
<sequence>MILLTRVDFRLLHGQVAASWVQGLGADCIFCVGDHVASDQVLRTALKLGKPPHVKLVIKDMAHAIEAINSGVTDRYRMIICVETVRDAKALLDGCPTITALNLGNTRESATTTEVTHQVYLEPDEVAMIRELASRGVRVEARALCADVPVDVVPLLRR</sequence>
<keyword evidence="4 9" id="KW-0762">Sugar transport</keyword>
<dbReference type="Proteomes" id="UP000824062">
    <property type="component" value="Unassembled WGS sequence"/>
</dbReference>
<evidence type="ECO:0000256" key="6">
    <source>
        <dbReference type="ARBA" id="ARBA00022683"/>
    </source>
</evidence>
<gene>
    <name evidence="9" type="ORF">IAA19_07025</name>
</gene>
<protein>
    <submittedName>
        <fullName evidence="9">PTS sugar transporter subunit IIB</fullName>
    </submittedName>
</protein>
<dbReference type="AlphaFoldDB" id="A0A9D2F0L3"/>
<keyword evidence="6" id="KW-0598">Phosphotransferase system</keyword>
<accession>A0A9D2F0L3</accession>